<keyword evidence="11" id="KW-0732">Signal</keyword>
<dbReference type="Gene3D" id="3.30.40.10">
    <property type="entry name" value="Zinc/RING finger domain, C3HC4 (zinc finger)"/>
    <property type="match status" value="1"/>
</dbReference>
<keyword evidence="14" id="KW-1185">Reference proteome</keyword>
<evidence type="ECO:0000256" key="4">
    <source>
        <dbReference type="ARBA" id="ARBA00022771"/>
    </source>
</evidence>
<evidence type="ECO:0000256" key="7">
    <source>
        <dbReference type="ARBA" id="ARBA00023136"/>
    </source>
</evidence>
<evidence type="ECO:0000256" key="8">
    <source>
        <dbReference type="PROSITE-ProRule" id="PRU00175"/>
    </source>
</evidence>
<feature type="region of interest" description="Disordered" evidence="9">
    <location>
        <begin position="356"/>
        <end position="416"/>
    </location>
</feature>
<keyword evidence="5" id="KW-0862">Zinc</keyword>
<keyword evidence="2 10" id="KW-0812">Transmembrane</keyword>
<feature type="compositionally biased region" description="Polar residues" evidence="9">
    <location>
        <begin position="378"/>
        <end position="416"/>
    </location>
</feature>
<reference evidence="13 14" key="1">
    <citation type="journal article" date="2019" name="Sci. Rep.">
        <title>Orb-weaving spider Araneus ventricosus genome elucidates the spidroin gene catalogue.</title>
        <authorList>
            <person name="Kono N."/>
            <person name="Nakamura H."/>
            <person name="Ohtoshi R."/>
            <person name="Moran D.A.P."/>
            <person name="Shinohara A."/>
            <person name="Yoshida Y."/>
            <person name="Fujiwara M."/>
            <person name="Mori M."/>
            <person name="Tomita M."/>
            <person name="Arakawa K."/>
        </authorList>
    </citation>
    <scope>NUCLEOTIDE SEQUENCE [LARGE SCALE GENOMIC DNA]</scope>
</reference>
<feature type="compositionally biased region" description="Basic and acidic residues" evidence="9">
    <location>
        <begin position="356"/>
        <end position="368"/>
    </location>
</feature>
<dbReference type="Proteomes" id="UP000499080">
    <property type="component" value="Unassembled WGS sequence"/>
</dbReference>
<evidence type="ECO:0000256" key="5">
    <source>
        <dbReference type="ARBA" id="ARBA00022833"/>
    </source>
</evidence>
<gene>
    <name evidence="13" type="primary">RNF13_1</name>
    <name evidence="13" type="ORF">AVEN_223484_2</name>
</gene>
<dbReference type="SMART" id="SM00184">
    <property type="entry name" value="RING"/>
    <property type="match status" value="1"/>
</dbReference>
<feature type="transmembrane region" description="Helical" evidence="10">
    <location>
        <begin position="165"/>
        <end position="192"/>
    </location>
</feature>
<keyword evidence="7 10" id="KW-0472">Membrane</keyword>
<evidence type="ECO:0000256" key="3">
    <source>
        <dbReference type="ARBA" id="ARBA00022723"/>
    </source>
</evidence>
<feature type="signal peptide" evidence="11">
    <location>
        <begin position="1"/>
        <end position="18"/>
    </location>
</feature>
<evidence type="ECO:0000313" key="13">
    <source>
        <dbReference type="EMBL" id="GBM32707.1"/>
    </source>
</evidence>
<name>A0A4Y2EW17_ARAVE</name>
<feature type="chain" id="PRO_5021419433" evidence="11">
    <location>
        <begin position="19"/>
        <end position="416"/>
    </location>
</feature>
<dbReference type="GO" id="GO:0006511">
    <property type="term" value="P:ubiquitin-dependent protein catabolic process"/>
    <property type="evidence" value="ECO:0007669"/>
    <property type="project" value="TreeGrafter"/>
</dbReference>
<keyword evidence="6 10" id="KW-1133">Transmembrane helix</keyword>
<keyword evidence="3" id="KW-0479">Metal-binding</keyword>
<dbReference type="Pfam" id="PF02225">
    <property type="entry name" value="PA"/>
    <property type="match status" value="1"/>
</dbReference>
<dbReference type="FunFam" id="3.30.40.10:FF:000388">
    <property type="entry name" value="Putative RING zinc finger domain superfamily protein"/>
    <property type="match status" value="1"/>
</dbReference>
<evidence type="ECO:0000256" key="6">
    <source>
        <dbReference type="ARBA" id="ARBA00022989"/>
    </source>
</evidence>
<evidence type="ECO:0000313" key="14">
    <source>
        <dbReference type="Proteomes" id="UP000499080"/>
    </source>
</evidence>
<protein>
    <submittedName>
        <fullName evidence="13">E3 ubiquitin-protein ligase RNF13</fullName>
    </submittedName>
</protein>
<dbReference type="GO" id="GO:0061630">
    <property type="term" value="F:ubiquitin protein ligase activity"/>
    <property type="evidence" value="ECO:0007669"/>
    <property type="project" value="TreeGrafter"/>
</dbReference>
<proteinExistence type="predicted"/>
<dbReference type="Gene3D" id="3.50.30.30">
    <property type="match status" value="1"/>
</dbReference>
<organism evidence="13 14">
    <name type="scientific">Araneus ventricosus</name>
    <name type="common">Orbweaver spider</name>
    <name type="synonym">Epeira ventricosa</name>
    <dbReference type="NCBI Taxonomy" id="182803"/>
    <lineage>
        <taxon>Eukaryota</taxon>
        <taxon>Metazoa</taxon>
        <taxon>Ecdysozoa</taxon>
        <taxon>Arthropoda</taxon>
        <taxon>Chelicerata</taxon>
        <taxon>Arachnida</taxon>
        <taxon>Araneae</taxon>
        <taxon>Araneomorphae</taxon>
        <taxon>Entelegynae</taxon>
        <taxon>Araneoidea</taxon>
        <taxon>Araneidae</taxon>
        <taxon>Araneus</taxon>
    </lineage>
</organism>
<evidence type="ECO:0000256" key="2">
    <source>
        <dbReference type="ARBA" id="ARBA00022692"/>
    </source>
</evidence>
<dbReference type="InterPro" id="IPR003137">
    <property type="entry name" value="PA_domain"/>
</dbReference>
<dbReference type="EMBL" id="BGPR01000715">
    <property type="protein sequence ID" value="GBM32707.1"/>
    <property type="molecule type" value="Genomic_DNA"/>
</dbReference>
<dbReference type="OrthoDB" id="8062037at2759"/>
<dbReference type="SUPFAM" id="SSF57850">
    <property type="entry name" value="RING/U-box"/>
    <property type="match status" value="1"/>
</dbReference>
<feature type="transmembrane region" description="Helical" evidence="10">
    <location>
        <begin position="247"/>
        <end position="268"/>
    </location>
</feature>
<feature type="domain" description="RING-type" evidence="12">
    <location>
        <begin position="304"/>
        <end position="346"/>
    </location>
</feature>
<comment type="subcellular location">
    <subcellularLocation>
        <location evidence="1">Membrane</location>
    </subcellularLocation>
</comment>
<dbReference type="InterPro" id="IPR051834">
    <property type="entry name" value="RING_finger_E3_ligase"/>
</dbReference>
<dbReference type="PANTHER" id="PTHR45931:SF20">
    <property type="entry name" value="RING-TYPE E3 UBIQUITIN TRANSFERASE"/>
    <property type="match status" value="1"/>
</dbReference>
<evidence type="ECO:0000256" key="11">
    <source>
        <dbReference type="SAM" id="SignalP"/>
    </source>
</evidence>
<dbReference type="AlphaFoldDB" id="A0A4Y2EW17"/>
<evidence type="ECO:0000256" key="10">
    <source>
        <dbReference type="SAM" id="Phobius"/>
    </source>
</evidence>
<evidence type="ECO:0000256" key="1">
    <source>
        <dbReference type="ARBA" id="ARBA00004370"/>
    </source>
</evidence>
<sequence>MWNFYAVIFLIFVSLGKSDILIFDGDLIVDEFSDNELPFAQPVGKYGIEGHIVSANPLDACSEISKPPNSNLTEDWIVLIDGSYCDYHTKVMYAELAGYSAAVIYNYRVKDDEVYAHHFDEIFNISAVAVRASSGIMIRENYLYTIDVRYRIFIYPNYMSGFTTFLLLFVIVSGIFILIVLSILFHSFVFMVTSKQMQISKKYFTDMNCQALFTSIHSSVEFTSNRFRIVLTPSPLYSKRLVFTAKYLMLLTTAVFLIIFFAVPLGIVKYVQHSHSYREARLSSQHLRQLQVSTYQKGGPYETCAICLEDYKVKDKLRILPCAHGYHVKCIDPWLTKSKRICPICKQKVVVSGDLSRDDADSDVESRAESAPLLRNVQPVQTTSYQTMSSPRNAQPSCSVGTMTQDISNSSRENSM</sequence>
<comment type="caution">
    <text evidence="13">The sequence shown here is derived from an EMBL/GenBank/DDBJ whole genome shotgun (WGS) entry which is preliminary data.</text>
</comment>
<evidence type="ECO:0000259" key="12">
    <source>
        <dbReference type="PROSITE" id="PS50089"/>
    </source>
</evidence>
<evidence type="ECO:0000256" key="9">
    <source>
        <dbReference type="SAM" id="MobiDB-lite"/>
    </source>
</evidence>
<dbReference type="Pfam" id="PF13639">
    <property type="entry name" value="zf-RING_2"/>
    <property type="match status" value="1"/>
</dbReference>
<dbReference type="GO" id="GO:0005634">
    <property type="term" value="C:nucleus"/>
    <property type="evidence" value="ECO:0007669"/>
    <property type="project" value="TreeGrafter"/>
</dbReference>
<dbReference type="GO" id="GO:0008270">
    <property type="term" value="F:zinc ion binding"/>
    <property type="evidence" value="ECO:0007669"/>
    <property type="project" value="UniProtKB-KW"/>
</dbReference>
<dbReference type="InterPro" id="IPR013083">
    <property type="entry name" value="Znf_RING/FYVE/PHD"/>
</dbReference>
<dbReference type="InterPro" id="IPR001841">
    <property type="entry name" value="Znf_RING"/>
</dbReference>
<dbReference type="GO" id="GO:0016020">
    <property type="term" value="C:membrane"/>
    <property type="evidence" value="ECO:0007669"/>
    <property type="project" value="UniProtKB-SubCell"/>
</dbReference>
<dbReference type="PANTHER" id="PTHR45931">
    <property type="entry name" value="SI:CH211-59O9.10"/>
    <property type="match status" value="1"/>
</dbReference>
<dbReference type="PROSITE" id="PS50089">
    <property type="entry name" value="ZF_RING_2"/>
    <property type="match status" value="1"/>
</dbReference>
<accession>A0A4Y2EW17</accession>
<keyword evidence="4 8" id="KW-0863">Zinc-finger</keyword>